<evidence type="ECO:0000256" key="1">
    <source>
        <dbReference type="ARBA" id="ARBA00009375"/>
    </source>
</evidence>
<dbReference type="RefSeq" id="XP_069202312.1">
    <property type="nucleotide sequence ID" value="XM_069343761.1"/>
</dbReference>
<dbReference type="GeneID" id="95977867"/>
<keyword evidence="3" id="KW-0413">Isomerase</keyword>
<dbReference type="InterPro" id="IPR020094">
    <property type="entry name" value="TruA/RsuA/RluB/E/F_N"/>
</dbReference>
<dbReference type="CDD" id="cd02569">
    <property type="entry name" value="PseudoU_synth_ScPus3"/>
    <property type="match status" value="1"/>
</dbReference>
<evidence type="ECO:0000313" key="6">
    <source>
        <dbReference type="EMBL" id="KAL1306039.1"/>
    </source>
</evidence>
<dbReference type="Gene3D" id="3.30.70.660">
    <property type="entry name" value="Pseudouridine synthase I, catalytic domain, C-terminal subdomain"/>
    <property type="match status" value="1"/>
</dbReference>
<proteinExistence type="inferred from homology"/>
<dbReference type="InterPro" id="IPR020095">
    <property type="entry name" value="PsdUridine_synth_TruA_C"/>
</dbReference>
<dbReference type="InterPro" id="IPR001406">
    <property type="entry name" value="PsdUridine_synth_TruA"/>
</dbReference>
<accession>A0ABR3PIU4</accession>
<dbReference type="HAMAP" id="MF_00171">
    <property type="entry name" value="TruA"/>
    <property type="match status" value="1"/>
</dbReference>
<keyword evidence="4" id="KW-0175">Coiled coil</keyword>
<dbReference type="InterPro" id="IPR041707">
    <property type="entry name" value="Pus3-like"/>
</dbReference>
<dbReference type="EMBL" id="JBFMKM010000005">
    <property type="protein sequence ID" value="KAL1306039.1"/>
    <property type="molecule type" value="Genomic_DNA"/>
</dbReference>
<sequence length="618" mass="69377">MTALRTSLLRSSVTQTSRTSSHLLRRSLAAGRVPSLRFTTATLAENQVRAMTDYAAWSNEQLVKRVTELEAQLKKQNDSFQHGPNAASAAVTSPPLTKFVKTKKPKKPFDPSKYHTRLIALKFAYLGQRYNGFEHHTNNTTPLPTIEEELFKALTKTRLIFPTRLAELSEGEIDWEGTEYSKCGRTDRGVSAFGQVIGIRVRSSRPTEETIAKTRAKAEAEAKAAEADGKEYVRKEEKDWDPIADELAYIQLLNRVLPEDIRMLAWCPTPPEGFSARFSCRERRYRYFFTQPAFAPVPGSKGMIEQTAERGSKPMREGWLDIEAMQDAAKRLEGLHDFRNFCKVDPAKQITNFERRIFHASVTEVPMNDGPVGYVGQPEFAQWSTTKGLTSLSNAQATPGGPPKVYTFNVNGSAFLWHQVRHLVAVMFLVGQGLEPPSVVSDLLDMEKYPTRPKYEMATDAPLVLWDCIFPGNLEFGEESQEDTLNWIYVGDTGGRETNKSQEKDGGDGKYGRGGIMDDLWQVWHERKIDEVLAGSLLDVVAAQGKGFSVQVGLPPHSERSVRVFDGGNWARPVGTYTPIKDKARMDTVDVINARYAERKGYVNGKRPPKEQVDEMVE</sequence>
<evidence type="ECO:0000313" key="7">
    <source>
        <dbReference type="Proteomes" id="UP001562354"/>
    </source>
</evidence>
<dbReference type="Pfam" id="PF01416">
    <property type="entry name" value="PseudoU_synth_1"/>
    <property type="match status" value="1"/>
</dbReference>
<gene>
    <name evidence="6" type="ORF">AAFC00_004167</name>
</gene>
<dbReference type="InterPro" id="IPR020103">
    <property type="entry name" value="PsdUridine_synth_cat_dom_sf"/>
</dbReference>
<dbReference type="Proteomes" id="UP001562354">
    <property type="component" value="Unassembled WGS sequence"/>
</dbReference>
<dbReference type="SUPFAM" id="SSF55120">
    <property type="entry name" value="Pseudouridine synthase"/>
    <property type="match status" value="1"/>
</dbReference>
<feature type="coiled-coil region" evidence="4">
    <location>
        <begin position="208"/>
        <end position="235"/>
    </location>
</feature>
<evidence type="ECO:0000256" key="3">
    <source>
        <dbReference type="ARBA" id="ARBA00023235"/>
    </source>
</evidence>
<evidence type="ECO:0000256" key="2">
    <source>
        <dbReference type="ARBA" id="ARBA00022694"/>
    </source>
</evidence>
<dbReference type="InterPro" id="IPR020097">
    <property type="entry name" value="PsdUridine_synth_TruA_a/b_dom"/>
</dbReference>
<evidence type="ECO:0000259" key="5">
    <source>
        <dbReference type="Pfam" id="PF01416"/>
    </source>
</evidence>
<reference evidence="6 7" key="1">
    <citation type="submission" date="2024-07" db="EMBL/GenBank/DDBJ databases">
        <title>Draft sequence of the Neodothiora populina.</title>
        <authorList>
            <person name="Drown D.D."/>
            <person name="Schuette U.S."/>
            <person name="Buechlein A.B."/>
            <person name="Rusch D.R."/>
            <person name="Winton L.W."/>
            <person name="Adams G.A."/>
        </authorList>
    </citation>
    <scope>NUCLEOTIDE SEQUENCE [LARGE SCALE GENOMIC DNA]</scope>
    <source>
        <strain evidence="6 7">CPC 39397</strain>
    </source>
</reference>
<name>A0ABR3PIU4_9PEZI</name>
<comment type="caution">
    <text evidence="6">The sequence shown here is derived from an EMBL/GenBank/DDBJ whole genome shotgun (WGS) entry which is preliminary data.</text>
</comment>
<keyword evidence="7" id="KW-1185">Reference proteome</keyword>
<organism evidence="6 7">
    <name type="scientific">Neodothiora populina</name>
    <dbReference type="NCBI Taxonomy" id="2781224"/>
    <lineage>
        <taxon>Eukaryota</taxon>
        <taxon>Fungi</taxon>
        <taxon>Dikarya</taxon>
        <taxon>Ascomycota</taxon>
        <taxon>Pezizomycotina</taxon>
        <taxon>Dothideomycetes</taxon>
        <taxon>Dothideomycetidae</taxon>
        <taxon>Dothideales</taxon>
        <taxon>Dothioraceae</taxon>
        <taxon>Neodothiora</taxon>
    </lineage>
</organism>
<feature type="domain" description="Pseudouridine synthase I TruA alpha/beta" evidence="5">
    <location>
        <begin position="328"/>
        <end position="471"/>
    </location>
</feature>
<keyword evidence="2" id="KW-0819">tRNA processing</keyword>
<dbReference type="Gene3D" id="3.30.70.580">
    <property type="entry name" value="Pseudouridine synthase I, catalytic domain, N-terminal subdomain"/>
    <property type="match status" value="1"/>
</dbReference>
<dbReference type="PANTHER" id="PTHR11142">
    <property type="entry name" value="PSEUDOURIDYLATE SYNTHASE"/>
    <property type="match status" value="1"/>
</dbReference>
<protein>
    <recommendedName>
        <fullName evidence="5">Pseudouridine synthase I TruA alpha/beta domain-containing protein</fullName>
    </recommendedName>
</protein>
<dbReference type="PANTHER" id="PTHR11142:SF5">
    <property type="entry name" value="TRNA PSEUDOURIDINE(38_39) SYNTHASE"/>
    <property type="match status" value="1"/>
</dbReference>
<evidence type="ECO:0000256" key="4">
    <source>
        <dbReference type="SAM" id="Coils"/>
    </source>
</evidence>
<comment type="similarity">
    <text evidence="1">Belongs to the tRNA pseudouridine synthase TruA family.</text>
</comment>